<sequence>MPDQQPAAAPHRPSRRGVLRTGLAAGAVGATGIATASAAGSFSGDQASAARPAARRGNSGVRLRWLGIAGWEMTFDGHRVVIDPYLTRQGFTGADGKPDMTRKLEVDHRIIDRVLREHLTEAPEFLLLTHGHWDHLADVPYLLEHPAWRDAEITVLGSETHLHLLTAMGVPGKGRKHRLAVVSGGEVLRHPLQPSGKRSRPDCTVEVVRSLHSQVGGYGFDPYGTLTAPPARPRTLDDLVEGGTLGYQVTVGNRLTVMFLSGTANFAAREVSGARPDVLVLGASGHAAVHDYFERAVATLGRPRTVVPSHHDDLVTPLDDPAVHGTVDRAAVDRLRRAAGSGIRVLSPRHLEQFEL</sequence>
<gene>
    <name evidence="1" type="ORF">SAMN05421870_105244</name>
</gene>
<dbReference type="Pfam" id="PF13483">
    <property type="entry name" value="Lactamase_B_3"/>
    <property type="match status" value="1"/>
</dbReference>
<dbReference type="PANTHER" id="PTHR43546:SF3">
    <property type="entry name" value="UPF0173 METAL-DEPENDENT HYDROLASE MJ1163"/>
    <property type="match status" value="1"/>
</dbReference>
<dbReference type="InterPro" id="IPR006311">
    <property type="entry name" value="TAT_signal"/>
</dbReference>
<protein>
    <submittedName>
        <fullName evidence="1">L-ascorbate metabolism protein UlaG, beta-lactamase superfamily</fullName>
    </submittedName>
</protein>
<dbReference type="Proteomes" id="UP000182841">
    <property type="component" value="Unassembled WGS sequence"/>
</dbReference>
<reference evidence="2" key="1">
    <citation type="submission" date="2016-10" db="EMBL/GenBank/DDBJ databases">
        <authorList>
            <person name="Varghese N."/>
            <person name="Submissions S."/>
        </authorList>
    </citation>
    <scope>NUCLEOTIDE SEQUENCE [LARGE SCALE GENOMIC DNA]</scope>
    <source>
        <strain evidence="2">CGMCC 4.6825</strain>
    </source>
</reference>
<proteinExistence type="predicted"/>
<dbReference type="CDD" id="cd06262">
    <property type="entry name" value="metallo-hydrolase-like_MBL-fold"/>
    <property type="match status" value="1"/>
</dbReference>
<dbReference type="RefSeq" id="WP_075000518.1">
    <property type="nucleotide sequence ID" value="NZ_FOGO01000005.1"/>
</dbReference>
<dbReference type="OrthoDB" id="9789133at2"/>
<dbReference type="PANTHER" id="PTHR43546">
    <property type="entry name" value="UPF0173 METAL-DEPENDENT HYDROLASE MJ1163-RELATED"/>
    <property type="match status" value="1"/>
</dbReference>
<accession>A0A1H9T195</accession>
<organism evidence="1 2">
    <name type="scientific">Streptomyces qinglanensis</name>
    <dbReference type="NCBI Taxonomy" id="943816"/>
    <lineage>
        <taxon>Bacteria</taxon>
        <taxon>Bacillati</taxon>
        <taxon>Actinomycetota</taxon>
        <taxon>Actinomycetes</taxon>
        <taxon>Kitasatosporales</taxon>
        <taxon>Streptomycetaceae</taxon>
        <taxon>Streptomyces</taxon>
    </lineage>
</organism>
<dbReference type="AlphaFoldDB" id="A0A1H9T195"/>
<dbReference type="InterPro" id="IPR050114">
    <property type="entry name" value="UPF0173_UPF0282_UlaG_hydrolase"/>
</dbReference>
<dbReference type="InterPro" id="IPR036866">
    <property type="entry name" value="RibonucZ/Hydroxyglut_hydro"/>
</dbReference>
<evidence type="ECO:0000313" key="1">
    <source>
        <dbReference type="EMBL" id="SER90774.1"/>
    </source>
</evidence>
<dbReference type="Gene3D" id="3.60.15.10">
    <property type="entry name" value="Ribonuclease Z/Hydroxyacylglutathione hydrolase-like"/>
    <property type="match status" value="1"/>
</dbReference>
<name>A0A1H9T195_9ACTN</name>
<dbReference type="EMBL" id="FOGO01000005">
    <property type="protein sequence ID" value="SER90774.1"/>
    <property type="molecule type" value="Genomic_DNA"/>
</dbReference>
<dbReference type="PROSITE" id="PS51318">
    <property type="entry name" value="TAT"/>
    <property type="match status" value="1"/>
</dbReference>
<dbReference type="SUPFAM" id="SSF56281">
    <property type="entry name" value="Metallo-hydrolase/oxidoreductase"/>
    <property type="match status" value="1"/>
</dbReference>
<keyword evidence="2" id="KW-1185">Reference proteome</keyword>
<evidence type="ECO:0000313" key="2">
    <source>
        <dbReference type="Proteomes" id="UP000182841"/>
    </source>
</evidence>
<dbReference type="STRING" id="943816.AN217_12615"/>